<evidence type="ECO:0000313" key="2">
    <source>
        <dbReference type="Proteomes" id="UP000886842"/>
    </source>
</evidence>
<proteinExistence type="predicted"/>
<dbReference type="EMBL" id="DVLP01000274">
    <property type="protein sequence ID" value="HIT75744.1"/>
    <property type="molecule type" value="Genomic_DNA"/>
</dbReference>
<gene>
    <name evidence="1" type="ORF">IAA98_09180</name>
</gene>
<reference evidence="1" key="1">
    <citation type="submission" date="2020-10" db="EMBL/GenBank/DDBJ databases">
        <authorList>
            <person name="Gilroy R."/>
        </authorList>
    </citation>
    <scope>NUCLEOTIDE SEQUENCE</scope>
    <source>
        <strain evidence="1">ChiGjej1B1-24693</strain>
    </source>
</reference>
<protein>
    <submittedName>
        <fullName evidence="1">Uncharacterized protein</fullName>
    </submittedName>
</protein>
<reference evidence="1" key="2">
    <citation type="journal article" date="2021" name="PeerJ">
        <title>Extensive microbial diversity within the chicken gut microbiome revealed by metagenomics and culture.</title>
        <authorList>
            <person name="Gilroy R."/>
            <person name="Ravi A."/>
            <person name="Getino M."/>
            <person name="Pursley I."/>
            <person name="Horton D.L."/>
            <person name="Alikhan N.F."/>
            <person name="Baker D."/>
            <person name="Gharbi K."/>
            <person name="Hall N."/>
            <person name="Watson M."/>
            <person name="Adriaenssens E.M."/>
            <person name="Foster-Nyarko E."/>
            <person name="Jarju S."/>
            <person name="Secka A."/>
            <person name="Antonio M."/>
            <person name="Oren A."/>
            <person name="Chaudhuri R.R."/>
            <person name="La Ragione R."/>
            <person name="Hildebrand F."/>
            <person name="Pallen M.J."/>
        </authorList>
    </citation>
    <scope>NUCLEOTIDE SEQUENCE</scope>
    <source>
        <strain evidence="1">ChiGjej1B1-24693</strain>
    </source>
</reference>
<name>A0A9D1GYC5_9ACTN</name>
<dbReference type="AlphaFoldDB" id="A0A9D1GYC5"/>
<organism evidence="1 2">
    <name type="scientific">Candidatus Avipropionibacterium avicola</name>
    <dbReference type="NCBI Taxonomy" id="2840701"/>
    <lineage>
        <taxon>Bacteria</taxon>
        <taxon>Bacillati</taxon>
        <taxon>Actinomycetota</taxon>
        <taxon>Actinomycetes</taxon>
        <taxon>Propionibacteriales</taxon>
        <taxon>Propionibacteriaceae</taxon>
        <taxon>Propionibacteriaceae incertae sedis</taxon>
        <taxon>Candidatus Avipropionibacterium</taxon>
    </lineage>
</organism>
<accession>A0A9D1GYC5</accession>
<sequence length="344" mass="35995">MPTYVLEGGKSITLPNHPVSVRLQAGRAGAVRLEAMGASGPVRSITPTAGLMVVPQVHEAVTVRALPADVERFGPGSVLNLTIGYESRQDLDPDRGVLNGLDVSGLRQRDVVVLEPEGDRIRVTVLGPAAAEEPLPPVAERARDAARELLGTDQLPPSEAVTSLVGVDLSASMLPLHRDGSVAQVLDILAGIHRVVGRAQDSHLRACLATDQPRWLPPAPPERFAAEVAQQCGDLGLATGFRAATVLDIPPGTEPAQGRIRRWLVTDGVPADAARLAGAEGVELLCLVPYSVQEVGIGQGLSTTVVGLAEAAGQPPTFGDDREAVRQIVTSLVASFRDQQGVSA</sequence>
<comment type="caution">
    <text evidence="1">The sequence shown here is derived from an EMBL/GenBank/DDBJ whole genome shotgun (WGS) entry which is preliminary data.</text>
</comment>
<evidence type="ECO:0000313" key="1">
    <source>
        <dbReference type="EMBL" id="HIT75744.1"/>
    </source>
</evidence>
<dbReference type="Proteomes" id="UP000886842">
    <property type="component" value="Unassembled WGS sequence"/>
</dbReference>